<keyword evidence="10" id="KW-0282">Flagellum</keyword>
<reference evidence="11" key="1">
    <citation type="journal article" date="2015" name="Genome Announc.">
        <title>Draft Genome Sequence of an Anaerobic Ammonium-Oxidizing Bacterium, "Candidatus Brocadia sinica".</title>
        <authorList>
            <person name="Oshiki M."/>
            <person name="Shinyako-Hata K."/>
            <person name="Satoh H."/>
            <person name="Okabe S."/>
        </authorList>
    </citation>
    <scope>NUCLEOTIDE SEQUENCE [LARGE SCALE GENOMIC DNA]</scope>
    <source>
        <strain evidence="11">JPN1</strain>
    </source>
</reference>
<protein>
    <submittedName>
        <fullName evidence="10">H+-driven flagellar motor component MotB</fullName>
    </submittedName>
</protein>
<comment type="subcellular location">
    <subcellularLocation>
        <location evidence="1">Cell membrane</location>
        <topology evidence="1">Single-pass membrane protein</topology>
    </subcellularLocation>
</comment>
<dbReference type="InterPro" id="IPR036737">
    <property type="entry name" value="OmpA-like_sf"/>
</dbReference>
<proteinExistence type="inferred from homology"/>
<comment type="similarity">
    <text evidence="2">Belongs to the MotB family.</text>
</comment>
<keyword evidence="10" id="KW-0966">Cell projection</keyword>
<keyword evidence="6 7" id="KW-0472">Membrane</keyword>
<accession>A0ABQ0K0J9</accession>
<dbReference type="PANTHER" id="PTHR30329:SF21">
    <property type="entry name" value="LIPOPROTEIN YIAD-RELATED"/>
    <property type="match status" value="1"/>
</dbReference>
<sequence>MSAGNQKKKRIFETKPPDMFMLSYASLATLLLAFFIVLNTFTEEKKKEFIEGFQRSMKRREITFGMGGILSGWGDDKEKEAIRKMKYIYPDEKKESRESSDKGVNEINREEEHIPAAVVVSFDEHDAAIPLEGRRSLNNLIDLIGERPCSLIIEGHTRRNFIPSGEYHNCWKLSLDRAKVVADYLHEKGNISFKRLIPVGYGNNKPLTKDIRSDRHNDRVSIIINILK</sequence>
<dbReference type="Pfam" id="PF13677">
    <property type="entry name" value="MotB_plug"/>
    <property type="match status" value="1"/>
</dbReference>
<feature type="transmembrane region" description="Helical" evidence="8">
    <location>
        <begin position="21"/>
        <end position="41"/>
    </location>
</feature>
<dbReference type="InterPro" id="IPR025713">
    <property type="entry name" value="MotB-like_N_dom"/>
</dbReference>
<gene>
    <name evidence="10" type="ORF">BROSI_A3077</name>
</gene>
<evidence type="ECO:0000256" key="2">
    <source>
        <dbReference type="ARBA" id="ARBA00008914"/>
    </source>
</evidence>
<keyword evidence="4 8" id="KW-0812">Transmembrane</keyword>
<evidence type="ECO:0000256" key="8">
    <source>
        <dbReference type="SAM" id="Phobius"/>
    </source>
</evidence>
<dbReference type="PROSITE" id="PS51123">
    <property type="entry name" value="OMPA_2"/>
    <property type="match status" value="1"/>
</dbReference>
<evidence type="ECO:0000313" key="10">
    <source>
        <dbReference type="EMBL" id="GAN34539.1"/>
    </source>
</evidence>
<comment type="caution">
    <text evidence="10">The sequence shown here is derived from an EMBL/GenBank/DDBJ whole genome shotgun (WGS) entry which is preliminary data.</text>
</comment>
<name>A0ABQ0K0J9_9BACT</name>
<dbReference type="Gene3D" id="3.30.1330.60">
    <property type="entry name" value="OmpA-like domain"/>
    <property type="match status" value="1"/>
</dbReference>
<evidence type="ECO:0000313" key="11">
    <source>
        <dbReference type="Proteomes" id="UP000032309"/>
    </source>
</evidence>
<evidence type="ECO:0000256" key="3">
    <source>
        <dbReference type="ARBA" id="ARBA00022475"/>
    </source>
</evidence>
<evidence type="ECO:0000256" key="7">
    <source>
        <dbReference type="PROSITE-ProRule" id="PRU00473"/>
    </source>
</evidence>
<keyword evidence="3" id="KW-1003">Cell membrane</keyword>
<evidence type="ECO:0000259" key="9">
    <source>
        <dbReference type="PROSITE" id="PS51123"/>
    </source>
</evidence>
<dbReference type="InterPro" id="IPR050330">
    <property type="entry name" value="Bact_OuterMem_StrucFunc"/>
</dbReference>
<evidence type="ECO:0000256" key="5">
    <source>
        <dbReference type="ARBA" id="ARBA00022989"/>
    </source>
</evidence>
<dbReference type="PANTHER" id="PTHR30329">
    <property type="entry name" value="STATOR ELEMENT OF FLAGELLAR MOTOR COMPLEX"/>
    <property type="match status" value="1"/>
</dbReference>
<evidence type="ECO:0000256" key="6">
    <source>
        <dbReference type="ARBA" id="ARBA00023136"/>
    </source>
</evidence>
<dbReference type="Proteomes" id="UP000032309">
    <property type="component" value="Unassembled WGS sequence"/>
</dbReference>
<evidence type="ECO:0000256" key="4">
    <source>
        <dbReference type="ARBA" id="ARBA00022692"/>
    </source>
</evidence>
<dbReference type="InterPro" id="IPR006665">
    <property type="entry name" value="OmpA-like"/>
</dbReference>
<dbReference type="RefSeq" id="WP_052564534.1">
    <property type="nucleotide sequence ID" value="NZ_BAFN01000001.1"/>
</dbReference>
<feature type="domain" description="OmpA-like" evidence="9">
    <location>
        <begin position="109"/>
        <end position="228"/>
    </location>
</feature>
<keyword evidence="5 8" id="KW-1133">Transmembrane helix</keyword>
<keyword evidence="10" id="KW-0969">Cilium</keyword>
<keyword evidence="11" id="KW-1185">Reference proteome</keyword>
<dbReference type="EMBL" id="BAFN01000001">
    <property type="protein sequence ID" value="GAN34539.1"/>
    <property type="molecule type" value="Genomic_DNA"/>
</dbReference>
<dbReference type="Pfam" id="PF00691">
    <property type="entry name" value="OmpA"/>
    <property type="match status" value="1"/>
</dbReference>
<evidence type="ECO:0000256" key="1">
    <source>
        <dbReference type="ARBA" id="ARBA00004162"/>
    </source>
</evidence>
<dbReference type="SUPFAM" id="SSF103088">
    <property type="entry name" value="OmpA-like"/>
    <property type="match status" value="1"/>
</dbReference>
<organism evidence="10 11">
    <name type="scientific">Candidatus Brocadia sinica JPN1</name>
    <dbReference type="NCBI Taxonomy" id="1197129"/>
    <lineage>
        <taxon>Bacteria</taxon>
        <taxon>Pseudomonadati</taxon>
        <taxon>Planctomycetota</taxon>
        <taxon>Candidatus Brocadiia</taxon>
        <taxon>Candidatus Brocadiales</taxon>
        <taxon>Candidatus Brocadiaceae</taxon>
        <taxon>Candidatus Brocadia</taxon>
    </lineage>
</organism>